<dbReference type="Pfam" id="PF00593">
    <property type="entry name" value="TonB_dep_Rec_b-barrel"/>
    <property type="match status" value="1"/>
</dbReference>
<comment type="similarity">
    <text evidence="8 9">Belongs to the TonB-dependent receptor family.</text>
</comment>
<protein>
    <submittedName>
        <fullName evidence="12">TonB-dependent receptor</fullName>
    </submittedName>
</protein>
<evidence type="ECO:0000256" key="4">
    <source>
        <dbReference type="ARBA" id="ARBA00022692"/>
    </source>
</evidence>
<keyword evidence="7 8" id="KW-0998">Cell outer membrane</keyword>
<dbReference type="InterPro" id="IPR000531">
    <property type="entry name" value="Beta-barrel_TonB"/>
</dbReference>
<evidence type="ECO:0000313" key="12">
    <source>
        <dbReference type="EMBL" id="WBO22823.1"/>
    </source>
</evidence>
<dbReference type="Gene3D" id="2.40.170.20">
    <property type="entry name" value="TonB-dependent receptor, beta-barrel domain"/>
    <property type="match status" value="1"/>
</dbReference>
<proteinExistence type="inferred from homology"/>
<sequence length="692" mass="73884">MGLVTSIPVSAQDSPSHRDIIVTGASDDAVHAQTQRASLGPLGTVDVHDTPNAIDIVPTALIEQQQLRNVQDALRYLPSVQGDGARPQSRGFQGSVVQNSRIDGFNIVSTTDYPAQQFQDIQVLNGLSGAIYGPTNPAGTFEYTLKRPTATPMAYARVGYGSGDLWLEHLDASDTALHGLIGVRANLLNEAGEGYLDSSHVSRQLASLAFDIHATPTTVIELNGSYYRYVTDGVEPSFATAANVAFPATIDPSKPGYAQPYAGQRNHTYTGSAKLKQDLGGDWHLVVGVLDQVADRDTSQITDTITNASTGAYTATIQTSTASRFTILSNQAYLDGSFDTGPLHHSLAIGTNGFVWKNFNPTGGKTFTLGSATLADPRAFARPALPDYTDRYRSSRAWQQVLVASDRISLGDHWSAVLTGSESWLGSVNSAATGATTSRSSNNGFSPSVSLVYKPVDRLMFYATYADSLQQGDTAPAGASNQNQILAPFRSKQYEGGAKLGLKALDLTLAVFQISRPFAYINASTLAFEQDGKQRNRGAELMANGRILPGLTAFGGITYLDPKLLNTASAATDDTRIVGLSRWVMSSLFTWDVPHVPGFQLTAFVRHASNRPTDDQNRFFAPGYTTVDLGAQKMVPLDGHQVTFRVDVANITDKHYLTNIVPGGLNGYTGAGNASASLGQPRTVSASMAVAL</sequence>
<keyword evidence="4 8" id="KW-0812">Transmembrane</keyword>
<dbReference type="RefSeq" id="WP_270077463.1">
    <property type="nucleotide sequence ID" value="NZ_CP115174.1"/>
</dbReference>
<organism evidence="12 13">
    <name type="scientific">Sphingomonas abietis</name>
    <dbReference type="NCBI Taxonomy" id="3012344"/>
    <lineage>
        <taxon>Bacteria</taxon>
        <taxon>Pseudomonadati</taxon>
        <taxon>Pseudomonadota</taxon>
        <taxon>Alphaproteobacteria</taxon>
        <taxon>Sphingomonadales</taxon>
        <taxon>Sphingomonadaceae</taxon>
        <taxon>Sphingomonas</taxon>
    </lineage>
</organism>
<evidence type="ECO:0000256" key="7">
    <source>
        <dbReference type="ARBA" id="ARBA00023237"/>
    </source>
</evidence>
<evidence type="ECO:0000259" key="11">
    <source>
        <dbReference type="Pfam" id="PF07715"/>
    </source>
</evidence>
<keyword evidence="13" id="KW-1185">Reference proteome</keyword>
<evidence type="ECO:0000256" key="6">
    <source>
        <dbReference type="ARBA" id="ARBA00023136"/>
    </source>
</evidence>
<keyword evidence="6 8" id="KW-0472">Membrane</keyword>
<keyword evidence="5 9" id="KW-0798">TonB box</keyword>
<evidence type="ECO:0000256" key="2">
    <source>
        <dbReference type="ARBA" id="ARBA00022448"/>
    </source>
</evidence>
<evidence type="ECO:0000256" key="8">
    <source>
        <dbReference type="PROSITE-ProRule" id="PRU01360"/>
    </source>
</evidence>
<dbReference type="PANTHER" id="PTHR32552">
    <property type="entry name" value="FERRICHROME IRON RECEPTOR-RELATED"/>
    <property type="match status" value="1"/>
</dbReference>
<keyword evidence="3 8" id="KW-1134">Transmembrane beta strand</keyword>
<evidence type="ECO:0000256" key="3">
    <source>
        <dbReference type="ARBA" id="ARBA00022452"/>
    </source>
</evidence>
<dbReference type="InterPro" id="IPR036942">
    <property type="entry name" value="Beta-barrel_TonB_sf"/>
</dbReference>
<gene>
    <name evidence="12" type="ORF">PBT88_01330</name>
</gene>
<dbReference type="InterPro" id="IPR012910">
    <property type="entry name" value="Plug_dom"/>
</dbReference>
<dbReference type="Proteomes" id="UP001210865">
    <property type="component" value="Chromosome"/>
</dbReference>
<dbReference type="SUPFAM" id="SSF56935">
    <property type="entry name" value="Porins"/>
    <property type="match status" value="1"/>
</dbReference>
<name>A0ABY7NMT1_9SPHN</name>
<dbReference type="CDD" id="cd01347">
    <property type="entry name" value="ligand_gated_channel"/>
    <property type="match status" value="1"/>
</dbReference>
<evidence type="ECO:0000256" key="5">
    <source>
        <dbReference type="ARBA" id="ARBA00023077"/>
    </source>
</evidence>
<accession>A0ABY7NMT1</accession>
<evidence type="ECO:0000256" key="1">
    <source>
        <dbReference type="ARBA" id="ARBA00004571"/>
    </source>
</evidence>
<dbReference type="Pfam" id="PF07715">
    <property type="entry name" value="Plug"/>
    <property type="match status" value="1"/>
</dbReference>
<feature type="domain" description="TonB-dependent receptor plug" evidence="11">
    <location>
        <begin position="47"/>
        <end position="140"/>
    </location>
</feature>
<dbReference type="PANTHER" id="PTHR32552:SF82">
    <property type="entry name" value="FCUA PROTEIN"/>
    <property type="match status" value="1"/>
</dbReference>
<keyword evidence="12" id="KW-0675">Receptor</keyword>
<evidence type="ECO:0000313" key="13">
    <source>
        <dbReference type="Proteomes" id="UP001210865"/>
    </source>
</evidence>
<dbReference type="InterPro" id="IPR037066">
    <property type="entry name" value="Plug_dom_sf"/>
</dbReference>
<evidence type="ECO:0000256" key="9">
    <source>
        <dbReference type="RuleBase" id="RU003357"/>
    </source>
</evidence>
<reference evidence="12 13" key="1">
    <citation type="submission" date="2022-12" db="EMBL/GenBank/DDBJ databases">
        <title>Sphingomonas abieness sp. nov., an endophytic bacterium isolated from Abies koreana.</title>
        <authorList>
            <person name="Jiang L."/>
            <person name="Lee J."/>
        </authorList>
    </citation>
    <scope>NUCLEOTIDE SEQUENCE [LARGE SCALE GENOMIC DNA]</scope>
    <source>
        <strain evidence="13">PAMB 00755</strain>
    </source>
</reference>
<dbReference type="EMBL" id="CP115174">
    <property type="protein sequence ID" value="WBO22823.1"/>
    <property type="molecule type" value="Genomic_DNA"/>
</dbReference>
<dbReference type="PROSITE" id="PS52016">
    <property type="entry name" value="TONB_DEPENDENT_REC_3"/>
    <property type="match status" value="1"/>
</dbReference>
<feature type="domain" description="TonB-dependent receptor-like beta-barrel" evidence="10">
    <location>
        <begin position="220"/>
        <end position="651"/>
    </location>
</feature>
<keyword evidence="2 8" id="KW-0813">Transport</keyword>
<dbReference type="InterPro" id="IPR039426">
    <property type="entry name" value="TonB-dep_rcpt-like"/>
</dbReference>
<evidence type="ECO:0000259" key="10">
    <source>
        <dbReference type="Pfam" id="PF00593"/>
    </source>
</evidence>
<dbReference type="Gene3D" id="2.170.130.10">
    <property type="entry name" value="TonB-dependent receptor, plug domain"/>
    <property type="match status" value="1"/>
</dbReference>
<comment type="subcellular location">
    <subcellularLocation>
        <location evidence="1 8">Cell outer membrane</location>
        <topology evidence="1 8">Multi-pass membrane protein</topology>
    </subcellularLocation>
</comment>